<comment type="caution">
    <text evidence="1">The sequence shown here is derived from an EMBL/GenBank/DDBJ whole genome shotgun (WGS) entry which is preliminary data.</text>
</comment>
<name>A0A2G5HP51_CERBT</name>
<proteinExistence type="predicted"/>
<organism evidence="1 2">
    <name type="scientific">Cercospora beticola</name>
    <name type="common">Sugarbeet leaf spot fungus</name>
    <dbReference type="NCBI Taxonomy" id="122368"/>
    <lineage>
        <taxon>Eukaryota</taxon>
        <taxon>Fungi</taxon>
        <taxon>Dikarya</taxon>
        <taxon>Ascomycota</taxon>
        <taxon>Pezizomycotina</taxon>
        <taxon>Dothideomycetes</taxon>
        <taxon>Dothideomycetidae</taxon>
        <taxon>Mycosphaerellales</taxon>
        <taxon>Mycosphaerellaceae</taxon>
        <taxon>Cercospora</taxon>
    </lineage>
</organism>
<evidence type="ECO:0000313" key="1">
    <source>
        <dbReference type="EMBL" id="PIA94321.1"/>
    </source>
</evidence>
<dbReference type="EMBL" id="LKMD01000104">
    <property type="protein sequence ID" value="PIA94321.1"/>
    <property type="molecule type" value="Genomic_DNA"/>
</dbReference>
<evidence type="ECO:0000313" key="2">
    <source>
        <dbReference type="Proteomes" id="UP000230605"/>
    </source>
</evidence>
<accession>A0A2G5HP51</accession>
<gene>
    <name evidence="1" type="ORF">CB0940_08437</name>
</gene>
<sequence>MQPTCSNGFCSTAFPYYLHGTQRHHACRQDSAWPISAGLSSCLRRKVLLLRHRLMHTMSTVVKAQQWLPRTRLYYAGIGRRSAIAPWPALSDVCRNPFRSKPIDA</sequence>
<reference evidence="1 2" key="1">
    <citation type="submission" date="2015-10" db="EMBL/GenBank/DDBJ databases">
        <title>The cercosporin biosynthetic gene cluster was horizontally transferred to several fungal lineages and shown to be expanded in Cercospora beticola based on microsynteny with recipient genomes.</title>
        <authorList>
            <person name="De Jonge R."/>
            <person name="Ebert M.K."/>
            <person name="Suttle J.C."/>
            <person name="Jurick Ii W.M."/>
            <person name="Secor G.A."/>
            <person name="Thomma B.P."/>
            <person name="Van De Peer Y."/>
            <person name="Bolton M.D."/>
        </authorList>
    </citation>
    <scope>NUCLEOTIDE SEQUENCE [LARGE SCALE GENOMIC DNA]</scope>
    <source>
        <strain evidence="1 2">09-40</strain>
    </source>
</reference>
<protein>
    <submittedName>
        <fullName evidence="1">Uncharacterized protein</fullName>
    </submittedName>
</protein>
<dbReference type="AlphaFoldDB" id="A0A2G5HP51"/>
<dbReference type="Proteomes" id="UP000230605">
    <property type="component" value="Chromosome 6"/>
</dbReference>